<reference evidence="2 3" key="1">
    <citation type="journal article" date="2019" name="Nat. Commun.">
        <title>The antimicrobial potential of Streptomyces from insect microbiomes.</title>
        <authorList>
            <person name="Chevrette M.G."/>
            <person name="Carlson C.M."/>
            <person name="Ortega H.E."/>
            <person name="Thomas C."/>
            <person name="Ananiev G.E."/>
            <person name="Barns K.J."/>
            <person name="Book A.J."/>
            <person name="Cagnazzo J."/>
            <person name="Carlos C."/>
            <person name="Flanigan W."/>
            <person name="Grubbs K.J."/>
            <person name="Horn H.A."/>
            <person name="Hoffmann F.M."/>
            <person name="Klassen J.L."/>
            <person name="Knack J.J."/>
            <person name="Lewin G.R."/>
            <person name="McDonald B.R."/>
            <person name="Muller L."/>
            <person name="Melo W.G.P."/>
            <person name="Pinto-Tomas A.A."/>
            <person name="Schmitz A."/>
            <person name="Wendt-Pienkowski E."/>
            <person name="Wildman S."/>
            <person name="Zhao M."/>
            <person name="Zhang F."/>
            <person name="Bugni T.S."/>
            <person name="Andes D.R."/>
            <person name="Pupo M.T."/>
            <person name="Currie C.R."/>
        </authorList>
    </citation>
    <scope>NUCLEOTIDE SEQUENCE [LARGE SCALE GENOMIC DNA]</scope>
    <source>
        <strain evidence="2 3">SID5840</strain>
    </source>
</reference>
<dbReference type="Gene3D" id="3.40.630.30">
    <property type="match status" value="1"/>
</dbReference>
<dbReference type="InterPro" id="IPR023214">
    <property type="entry name" value="HAD_sf"/>
</dbReference>
<dbReference type="InterPro" id="IPR010037">
    <property type="entry name" value="FkbH_domain"/>
</dbReference>
<dbReference type="GO" id="GO:0016747">
    <property type="term" value="F:acyltransferase activity, transferring groups other than amino-acyl groups"/>
    <property type="evidence" value="ECO:0007669"/>
    <property type="project" value="InterPro"/>
</dbReference>
<proteinExistence type="predicted"/>
<dbReference type="NCBIfam" id="TIGR01686">
    <property type="entry name" value="FkbH"/>
    <property type="match status" value="1"/>
</dbReference>
<name>A0A7K2ISS3_9ACTN</name>
<accession>A0A7K2ISS3</accession>
<dbReference type="Gene3D" id="3.40.50.1000">
    <property type="entry name" value="HAD superfamily/HAD-like"/>
    <property type="match status" value="1"/>
</dbReference>
<dbReference type="InterPro" id="IPR010033">
    <property type="entry name" value="HAD_SF_ppase_IIIC"/>
</dbReference>
<evidence type="ECO:0000259" key="1">
    <source>
        <dbReference type="PROSITE" id="PS51186"/>
    </source>
</evidence>
<feature type="domain" description="N-acetyltransferase" evidence="1">
    <location>
        <begin position="185"/>
        <end position="338"/>
    </location>
</feature>
<evidence type="ECO:0000313" key="2">
    <source>
        <dbReference type="EMBL" id="MYR32963.1"/>
    </source>
</evidence>
<dbReference type="AlphaFoldDB" id="A0A7K2ISS3"/>
<dbReference type="InterPro" id="IPR036412">
    <property type="entry name" value="HAD-like_sf"/>
</dbReference>
<dbReference type="SUPFAM" id="SSF56784">
    <property type="entry name" value="HAD-like"/>
    <property type="match status" value="1"/>
</dbReference>
<comment type="caution">
    <text evidence="2">The sequence shown here is derived from an EMBL/GenBank/DDBJ whole genome shotgun (WGS) entry which is preliminary data.</text>
</comment>
<dbReference type="NCBIfam" id="TIGR01681">
    <property type="entry name" value="HAD-SF-IIIC"/>
    <property type="match status" value="1"/>
</dbReference>
<dbReference type="InterPro" id="IPR000182">
    <property type="entry name" value="GNAT_dom"/>
</dbReference>
<dbReference type="InterPro" id="IPR016181">
    <property type="entry name" value="Acyl_CoA_acyltransferase"/>
</dbReference>
<sequence>MGVKQSVKMAKCVVWDLDDTLWKGTLSSGDEVVVDPRILETVKTLDERGILQSIASKNNHDDAMRKLEEFGLAEYFLHPQINWNSKSSSLTELQAKLNIGLDTFIFIDDQEFERDEVAFVHPDVETIDAADRFLLTGLPRLSPVHVTEDARRRRLMYREGEQRDRSELAFQGPHDEFLRSLDMVLDISPAGGDDLLRLEELTHRTSQLNSTGIHYSYDELEKLIDDPGHDLWVCELTDRYGSYGKVGMALVEKSGDQWTIALLLMSCRTVSKGVGTVLLQFLVKRAAERGARLFARFRRTDRNRQMLLTYRLANFHVVSRDGVDHLFENDLEIVRDYPDHVRVNVDA</sequence>
<gene>
    <name evidence="2" type="ORF">GTW20_11985</name>
</gene>
<organism evidence="2 3">
    <name type="scientific">Nocardiopsis alba</name>
    <dbReference type="NCBI Taxonomy" id="53437"/>
    <lineage>
        <taxon>Bacteria</taxon>
        <taxon>Bacillati</taxon>
        <taxon>Actinomycetota</taxon>
        <taxon>Actinomycetes</taxon>
        <taxon>Streptosporangiales</taxon>
        <taxon>Nocardiopsidaceae</taxon>
        <taxon>Nocardiopsis</taxon>
    </lineage>
</organism>
<evidence type="ECO:0000313" key="3">
    <source>
        <dbReference type="Proteomes" id="UP000467124"/>
    </source>
</evidence>
<protein>
    <submittedName>
        <fullName evidence="2">HAD-IIIC family phosphatase</fullName>
    </submittedName>
</protein>
<dbReference type="SUPFAM" id="SSF55729">
    <property type="entry name" value="Acyl-CoA N-acyltransferases (Nat)"/>
    <property type="match status" value="1"/>
</dbReference>
<dbReference type="EMBL" id="WWHY01000001">
    <property type="protein sequence ID" value="MYR32963.1"/>
    <property type="molecule type" value="Genomic_DNA"/>
</dbReference>
<dbReference type="PROSITE" id="PS51186">
    <property type="entry name" value="GNAT"/>
    <property type="match status" value="1"/>
</dbReference>
<dbReference type="Proteomes" id="UP000467124">
    <property type="component" value="Unassembled WGS sequence"/>
</dbReference>